<evidence type="ECO:0000313" key="2">
    <source>
        <dbReference type="Proteomes" id="UP000324800"/>
    </source>
</evidence>
<comment type="caution">
    <text evidence="1">The sequence shown here is derived from an EMBL/GenBank/DDBJ whole genome shotgun (WGS) entry which is preliminary data.</text>
</comment>
<dbReference type="EMBL" id="SNRW01003817">
    <property type="protein sequence ID" value="KAA6388862.1"/>
    <property type="molecule type" value="Genomic_DNA"/>
</dbReference>
<dbReference type="AlphaFoldDB" id="A0A5J4W2C9"/>
<gene>
    <name evidence="1" type="ORF">EZS28_015611</name>
</gene>
<sequence length="378" mass="44681">MIEDEGTVYLYGDRTSALTWNDQTCMIIWTNLECSGMIHSLMPMHVVEEEYISQTNQDQTFSEVSEKNSLEASIHSTIENPTHKTQTPHPTLVWIDFVDRKLTFGTVDQRHVILRNIKDLPSFPLAISHIPTMHCIAVLCREYPQYPYFGKIMNQDDKFEPRDFLIEDKKEQINKKQQNPRYDKQNSIDYENSKSLVGLGLDVSAIVGSDSQMFMPFHEIFHNFFINKYFNEKDEQLKKYSSYQLASQYFHESIPERDAKGDLFIDLAADWYIECHSKHFKDYRPKRLPPYKYNAPKITLCYSPKTKFCISYPHSLSPLNVMKALENKNPRLSATKKQYMYVANNELELIKEITYLHASTYWIVRFIAYEFRFWKRQT</sequence>
<name>A0A5J4W2C9_9EUKA</name>
<protein>
    <submittedName>
        <fullName evidence="1">Uncharacterized protein</fullName>
    </submittedName>
</protein>
<organism evidence="1 2">
    <name type="scientific">Streblomastix strix</name>
    <dbReference type="NCBI Taxonomy" id="222440"/>
    <lineage>
        <taxon>Eukaryota</taxon>
        <taxon>Metamonada</taxon>
        <taxon>Preaxostyla</taxon>
        <taxon>Oxymonadida</taxon>
        <taxon>Streblomastigidae</taxon>
        <taxon>Streblomastix</taxon>
    </lineage>
</organism>
<evidence type="ECO:0000313" key="1">
    <source>
        <dbReference type="EMBL" id="KAA6388862.1"/>
    </source>
</evidence>
<accession>A0A5J4W2C9</accession>
<proteinExistence type="predicted"/>
<dbReference type="Proteomes" id="UP000324800">
    <property type="component" value="Unassembled WGS sequence"/>
</dbReference>
<reference evidence="1 2" key="1">
    <citation type="submission" date="2019-03" db="EMBL/GenBank/DDBJ databases">
        <title>Single cell metagenomics reveals metabolic interactions within the superorganism composed of flagellate Streblomastix strix and complex community of Bacteroidetes bacteria on its surface.</title>
        <authorList>
            <person name="Treitli S.C."/>
            <person name="Kolisko M."/>
            <person name="Husnik F."/>
            <person name="Keeling P."/>
            <person name="Hampl V."/>
        </authorList>
    </citation>
    <scope>NUCLEOTIDE SEQUENCE [LARGE SCALE GENOMIC DNA]</scope>
    <source>
        <strain evidence="1">ST1C</strain>
    </source>
</reference>